<reference evidence="2 3" key="1">
    <citation type="submission" date="2024-09" db="EMBL/GenBank/DDBJ databases">
        <authorList>
            <person name="Sun Q."/>
            <person name="Mori K."/>
        </authorList>
    </citation>
    <scope>NUCLEOTIDE SEQUENCE [LARGE SCALE GENOMIC DNA]</scope>
    <source>
        <strain evidence="2 3">CCM 7415</strain>
    </source>
</reference>
<comment type="caution">
    <text evidence="2">The sequence shown here is derived from an EMBL/GenBank/DDBJ whole genome shotgun (WGS) entry which is preliminary data.</text>
</comment>
<feature type="domain" description="AB hydrolase-1" evidence="1">
    <location>
        <begin position="13"/>
        <end position="237"/>
    </location>
</feature>
<dbReference type="RefSeq" id="WP_019950847.1">
    <property type="nucleotide sequence ID" value="NZ_JBHLVX010000001.1"/>
</dbReference>
<dbReference type="Proteomes" id="UP001589814">
    <property type="component" value="Unassembled WGS sequence"/>
</dbReference>
<evidence type="ECO:0000313" key="2">
    <source>
        <dbReference type="EMBL" id="MFC0266470.1"/>
    </source>
</evidence>
<organism evidence="2 3">
    <name type="scientific">Kushneria aurantia</name>
    <dbReference type="NCBI Taxonomy" id="504092"/>
    <lineage>
        <taxon>Bacteria</taxon>
        <taxon>Pseudomonadati</taxon>
        <taxon>Pseudomonadota</taxon>
        <taxon>Gammaproteobacteria</taxon>
        <taxon>Oceanospirillales</taxon>
        <taxon>Halomonadaceae</taxon>
        <taxon>Kushneria</taxon>
    </lineage>
</organism>
<dbReference type="InterPro" id="IPR000073">
    <property type="entry name" value="AB_hydrolase_1"/>
</dbReference>
<keyword evidence="3" id="KW-1185">Reference proteome</keyword>
<accession>A0ABV6FYQ6</accession>
<dbReference type="InterPro" id="IPR029058">
    <property type="entry name" value="AB_hydrolase_fold"/>
</dbReference>
<gene>
    <name evidence="2" type="ORF">ACFFHW_00415</name>
</gene>
<dbReference type="EMBL" id="JBHLVX010000001">
    <property type="protein sequence ID" value="MFC0266470.1"/>
    <property type="molecule type" value="Genomic_DNA"/>
</dbReference>
<keyword evidence="2" id="KW-0378">Hydrolase</keyword>
<evidence type="ECO:0000313" key="3">
    <source>
        <dbReference type="Proteomes" id="UP001589814"/>
    </source>
</evidence>
<dbReference type="Gene3D" id="3.40.50.1820">
    <property type="entry name" value="alpha/beta hydrolase"/>
    <property type="match status" value="1"/>
</dbReference>
<protein>
    <submittedName>
        <fullName evidence="2">Alpha/beta fold hydrolase</fullName>
    </submittedName>
</protein>
<proteinExistence type="predicted"/>
<name>A0ABV6FYQ6_9GAMM</name>
<dbReference type="SUPFAM" id="SSF53474">
    <property type="entry name" value="alpha/beta-Hydrolases"/>
    <property type="match status" value="1"/>
</dbReference>
<dbReference type="GO" id="GO:0016787">
    <property type="term" value="F:hydrolase activity"/>
    <property type="evidence" value="ECO:0007669"/>
    <property type="project" value="UniProtKB-KW"/>
</dbReference>
<evidence type="ECO:0000259" key="1">
    <source>
        <dbReference type="Pfam" id="PF12697"/>
    </source>
</evidence>
<dbReference type="Pfam" id="PF12697">
    <property type="entry name" value="Abhydrolase_6"/>
    <property type="match status" value="1"/>
</dbReference>
<sequence length="253" mass="26908">MPDATAAGSPQRLVLLPGWALGPEPLRPLAEAIEQCSDAISVSCYRYPPLTSQRLDIWLEALDEEIEAGCWLGGWSLGGMLATALAEHRGSGARGLVTLASNACFVTRADWSTAMAGDTLSAFGNGLRHRPLDTVRRFALLCARGGHDTRRLGQRLLMALPQLPPEQAAAGLALLRTLDLRRALGRLAVPQLHLFGEQDVLVPAAARQAIAELLPPTGITRLIADSGHGFVLEKTEQSAALIAAFITAGGRLE</sequence>